<dbReference type="PROSITE" id="PS50297">
    <property type="entry name" value="ANK_REP_REGION"/>
    <property type="match status" value="1"/>
</dbReference>
<protein>
    <recommendedName>
        <fullName evidence="6">Ankyrin repeat protein</fullName>
    </recommendedName>
</protein>
<evidence type="ECO:0000313" key="5">
    <source>
        <dbReference type="Proteomes" id="UP000629468"/>
    </source>
</evidence>
<reference evidence="4 5" key="1">
    <citation type="journal article" name="Sci. Rep.">
        <title>Telomere-to-telomere assembled and centromere annotated genomes of the two main subspecies of the button mushroom Agaricus bisporus reveal especially polymorphic chromosome ends.</title>
        <authorList>
            <person name="Sonnenberg A.S.M."/>
            <person name="Sedaghat-Telgerd N."/>
            <person name="Lavrijssen B."/>
            <person name="Ohm R.A."/>
            <person name="Hendrickx P.M."/>
            <person name="Scholtmeijer K."/>
            <person name="Baars J.J.P."/>
            <person name="van Peer A."/>
        </authorList>
    </citation>
    <scope>NUCLEOTIDE SEQUENCE [LARGE SCALE GENOMIC DNA]</scope>
    <source>
        <strain evidence="4 5">H119_p4</strain>
    </source>
</reference>
<evidence type="ECO:0008006" key="6">
    <source>
        <dbReference type="Google" id="ProtNLM"/>
    </source>
</evidence>
<feature type="repeat" description="ANK" evidence="3">
    <location>
        <begin position="55"/>
        <end position="87"/>
    </location>
</feature>
<sequence>MSDSTNETPKVDINDLPAETLAFAERMFEAARSGNSELLVPAIEAGLPVNLTNTKGNTLLMLAAYAGHLDLTKALLDKGADPNRENDLGQSIMAGAVFKTHNEVALRRKIKKLLSRSYPVWDLRIVRMNVYLRRPYYSPSSIDPSMYHRRCSPYKLD</sequence>
<dbReference type="PROSITE" id="PS50088">
    <property type="entry name" value="ANK_REPEAT"/>
    <property type="match status" value="1"/>
</dbReference>
<dbReference type="InterPro" id="IPR036770">
    <property type="entry name" value="Ankyrin_rpt-contain_sf"/>
</dbReference>
<accession>A0A8H7C0V6</accession>
<evidence type="ECO:0000256" key="2">
    <source>
        <dbReference type="ARBA" id="ARBA00023043"/>
    </source>
</evidence>
<dbReference type="InterPro" id="IPR002110">
    <property type="entry name" value="Ankyrin_rpt"/>
</dbReference>
<dbReference type="SUPFAM" id="SSF48403">
    <property type="entry name" value="Ankyrin repeat"/>
    <property type="match status" value="1"/>
</dbReference>
<dbReference type="Gene3D" id="1.25.40.20">
    <property type="entry name" value="Ankyrin repeat-containing domain"/>
    <property type="match status" value="1"/>
</dbReference>
<dbReference type="EMBL" id="JABXXO010000014">
    <property type="protein sequence ID" value="KAF7760679.1"/>
    <property type="molecule type" value="Genomic_DNA"/>
</dbReference>
<dbReference type="AlphaFoldDB" id="A0A8H7C0V6"/>
<name>A0A8H7C0V6_AGABI</name>
<evidence type="ECO:0000313" key="4">
    <source>
        <dbReference type="EMBL" id="KAF7760679.1"/>
    </source>
</evidence>
<dbReference type="Proteomes" id="UP000629468">
    <property type="component" value="Unassembled WGS sequence"/>
</dbReference>
<dbReference type="SMART" id="SM00248">
    <property type="entry name" value="ANK"/>
    <property type="match status" value="1"/>
</dbReference>
<keyword evidence="1" id="KW-0677">Repeat</keyword>
<dbReference type="PANTHER" id="PTHR24171">
    <property type="entry name" value="ANKYRIN REPEAT DOMAIN-CONTAINING PROTEIN 39-RELATED"/>
    <property type="match status" value="1"/>
</dbReference>
<dbReference type="Pfam" id="PF12796">
    <property type="entry name" value="Ank_2"/>
    <property type="match status" value="1"/>
</dbReference>
<comment type="caution">
    <text evidence="4">The sequence shown here is derived from an EMBL/GenBank/DDBJ whole genome shotgun (WGS) entry which is preliminary data.</text>
</comment>
<gene>
    <name evidence="4" type="ORF">Agabi119p4_10088</name>
</gene>
<keyword evidence="2 3" id="KW-0040">ANK repeat</keyword>
<evidence type="ECO:0000256" key="1">
    <source>
        <dbReference type="ARBA" id="ARBA00022737"/>
    </source>
</evidence>
<organism evidence="4 5">
    <name type="scientific">Agaricus bisporus var. burnettii</name>
    <dbReference type="NCBI Taxonomy" id="192524"/>
    <lineage>
        <taxon>Eukaryota</taxon>
        <taxon>Fungi</taxon>
        <taxon>Dikarya</taxon>
        <taxon>Basidiomycota</taxon>
        <taxon>Agaricomycotina</taxon>
        <taxon>Agaricomycetes</taxon>
        <taxon>Agaricomycetidae</taxon>
        <taxon>Agaricales</taxon>
        <taxon>Agaricineae</taxon>
        <taxon>Agaricaceae</taxon>
        <taxon>Agaricus</taxon>
    </lineage>
</organism>
<dbReference type="PANTHER" id="PTHR24171:SF9">
    <property type="entry name" value="ANKYRIN REPEAT DOMAIN-CONTAINING PROTEIN 39"/>
    <property type="match status" value="1"/>
</dbReference>
<evidence type="ECO:0000256" key="3">
    <source>
        <dbReference type="PROSITE-ProRule" id="PRU00023"/>
    </source>
</evidence>
<proteinExistence type="predicted"/>